<protein>
    <recommendedName>
        <fullName evidence="9">BCCT family transporter</fullName>
    </recommendedName>
</protein>
<feature type="transmembrane region" description="Helical" evidence="7">
    <location>
        <begin position="330"/>
        <end position="348"/>
    </location>
</feature>
<proteinExistence type="predicted"/>
<dbReference type="EMBL" id="UINC01001274">
    <property type="protein sequence ID" value="SUZ76349.1"/>
    <property type="molecule type" value="Genomic_DNA"/>
</dbReference>
<feature type="transmembrane region" description="Helical" evidence="7">
    <location>
        <begin position="154"/>
        <end position="177"/>
    </location>
</feature>
<dbReference type="Pfam" id="PF02028">
    <property type="entry name" value="BCCT"/>
    <property type="match status" value="1"/>
</dbReference>
<dbReference type="PANTHER" id="PTHR30047">
    <property type="entry name" value="HIGH-AFFINITY CHOLINE TRANSPORT PROTEIN-RELATED"/>
    <property type="match status" value="1"/>
</dbReference>
<evidence type="ECO:0000256" key="5">
    <source>
        <dbReference type="ARBA" id="ARBA00022989"/>
    </source>
</evidence>
<feature type="transmembrane region" description="Helical" evidence="7">
    <location>
        <begin position="197"/>
        <end position="225"/>
    </location>
</feature>
<keyword evidence="2" id="KW-0813">Transport</keyword>
<feature type="transmembrane region" description="Helical" evidence="7">
    <location>
        <begin position="25"/>
        <end position="45"/>
    </location>
</feature>
<reference evidence="8" key="1">
    <citation type="submission" date="2018-05" db="EMBL/GenBank/DDBJ databases">
        <authorList>
            <person name="Lanie J.A."/>
            <person name="Ng W.-L."/>
            <person name="Kazmierczak K.M."/>
            <person name="Andrzejewski T.M."/>
            <person name="Davidsen T.M."/>
            <person name="Wayne K.J."/>
            <person name="Tettelin H."/>
            <person name="Glass J.I."/>
            <person name="Rusch D."/>
            <person name="Podicherti R."/>
            <person name="Tsui H.-C.T."/>
            <person name="Winkler M.E."/>
        </authorList>
    </citation>
    <scope>NUCLEOTIDE SEQUENCE</scope>
</reference>
<feature type="transmembrane region" description="Helical" evidence="7">
    <location>
        <begin position="460"/>
        <end position="479"/>
    </location>
</feature>
<feature type="transmembrane region" description="Helical" evidence="7">
    <location>
        <begin position="485"/>
        <end position="505"/>
    </location>
</feature>
<feature type="transmembrane region" description="Helical" evidence="7">
    <location>
        <begin position="423"/>
        <end position="448"/>
    </location>
</feature>
<keyword evidence="4 7" id="KW-0812">Transmembrane</keyword>
<keyword evidence="6 7" id="KW-0472">Membrane</keyword>
<evidence type="ECO:0000256" key="7">
    <source>
        <dbReference type="SAM" id="Phobius"/>
    </source>
</evidence>
<feature type="transmembrane region" description="Helical" evidence="7">
    <location>
        <begin position="276"/>
        <end position="296"/>
    </location>
</feature>
<evidence type="ECO:0000256" key="6">
    <source>
        <dbReference type="ARBA" id="ARBA00023136"/>
    </source>
</evidence>
<keyword evidence="3" id="KW-1003">Cell membrane</keyword>
<name>A0A381QD87_9ZZZZ</name>
<evidence type="ECO:0000256" key="4">
    <source>
        <dbReference type="ARBA" id="ARBA00022692"/>
    </source>
</evidence>
<feature type="transmembrane region" description="Helical" evidence="7">
    <location>
        <begin position="103"/>
        <end position="124"/>
    </location>
</feature>
<feature type="transmembrane region" description="Helical" evidence="7">
    <location>
        <begin position="65"/>
        <end position="83"/>
    </location>
</feature>
<dbReference type="GO" id="GO:0022857">
    <property type="term" value="F:transmembrane transporter activity"/>
    <property type="evidence" value="ECO:0007669"/>
    <property type="project" value="InterPro"/>
</dbReference>
<comment type="subcellular location">
    <subcellularLocation>
        <location evidence="1">Cell membrane</location>
        <topology evidence="1">Multi-pass membrane protein</topology>
    </subcellularLocation>
</comment>
<evidence type="ECO:0000256" key="2">
    <source>
        <dbReference type="ARBA" id="ARBA00022448"/>
    </source>
</evidence>
<evidence type="ECO:0000256" key="3">
    <source>
        <dbReference type="ARBA" id="ARBA00022475"/>
    </source>
</evidence>
<organism evidence="8">
    <name type="scientific">marine metagenome</name>
    <dbReference type="NCBI Taxonomy" id="408172"/>
    <lineage>
        <taxon>unclassified sequences</taxon>
        <taxon>metagenomes</taxon>
        <taxon>ecological metagenomes</taxon>
    </lineage>
</organism>
<dbReference type="PANTHER" id="PTHR30047:SF7">
    <property type="entry name" value="HIGH-AFFINITY CHOLINE TRANSPORT PROTEIN"/>
    <property type="match status" value="1"/>
</dbReference>
<dbReference type="InterPro" id="IPR000060">
    <property type="entry name" value="BCCT_transptr"/>
</dbReference>
<feature type="transmembrane region" description="Helical" evidence="7">
    <location>
        <begin position="360"/>
        <end position="383"/>
    </location>
</feature>
<dbReference type="GO" id="GO:0005886">
    <property type="term" value="C:plasma membrane"/>
    <property type="evidence" value="ECO:0007669"/>
    <property type="project" value="UniProtKB-SubCell"/>
</dbReference>
<accession>A0A381QD87</accession>
<feature type="transmembrane region" description="Helical" evidence="7">
    <location>
        <begin position="245"/>
        <end position="264"/>
    </location>
</feature>
<dbReference type="NCBIfam" id="TIGR00842">
    <property type="entry name" value="bcct"/>
    <property type="match status" value="1"/>
</dbReference>
<evidence type="ECO:0000313" key="8">
    <source>
        <dbReference type="EMBL" id="SUZ76349.1"/>
    </source>
</evidence>
<evidence type="ECO:0000256" key="1">
    <source>
        <dbReference type="ARBA" id="ARBA00004651"/>
    </source>
</evidence>
<dbReference type="AlphaFoldDB" id="A0A381QD87"/>
<keyword evidence="5 7" id="KW-1133">Transmembrane helix</keyword>
<evidence type="ECO:0008006" key="9">
    <source>
        <dbReference type="Google" id="ProtNLM"/>
    </source>
</evidence>
<gene>
    <name evidence="8" type="ORF">METZ01_LOCUS29203</name>
</gene>
<sequence length="514" mass="56812">MKGKKTPEHYNQTNFRGFGFDVHNIVFPITTCVVIFFVIFTLTFPDQAGETFGALRVWLTSKFDWVFIISTNFFILFCLAIIFSPVGKIRLGGTNARPEFSTLAWISMLFAAGLGIGLMFYGVYEPVNHFLTPPLGADGTDIAYTRELAMAATILHWALHPWAIYAVVGLAMAFFSYNHKLPLSVRSAFYPLLGEKIWGWSGHLIDILAVFATIFGIATSLGFGAEQSMAGLNYLFGISISVSNKVYIIIGITGVALISVLRGIHGGVKLLSEINIMIAAALCIFIFTVGPTLHIIREFFTNTINYIEHLPALSNWIGREDSAFLHNWTTFYWAWWMSWSPFVGMFIARVSRGRTVREFLIGVLVIPSIIGIAWFTTFGGSAIDQYISDGYTGVIHTIQNQTPEMSIYKFLEGFPLSQVTSTVAVVLVCVFFITSMDSGALVIDTITAGGKLNTPKLQRMLWCVFIGLIAITLMISGGLGSLQAMALTTAFPFCAILLIMCYSTAKGLIREFRS</sequence>